<dbReference type="Proteomes" id="UP001057561">
    <property type="component" value="Chromosome"/>
</dbReference>
<name>A0ABY5M0K0_9CYAN</name>
<reference evidence="1" key="1">
    <citation type="submission" date="2022-06" db="EMBL/GenBank/DDBJ databases">
        <title>Nostosin G and Spiroidesin B from the Cyanobacterium Dolichospermum sp. NIES-1697.</title>
        <authorList>
            <person name="Phan C.-S."/>
            <person name="Mehjabin J.J."/>
            <person name="Anas A.R.J."/>
            <person name="Hayasaka M."/>
            <person name="Onoki R."/>
            <person name="Wang J."/>
            <person name="Umezawa T."/>
            <person name="Washio K."/>
            <person name="Morikawa M."/>
            <person name="Okino T."/>
        </authorList>
    </citation>
    <scope>NUCLEOTIDE SEQUENCE</scope>
    <source>
        <strain evidence="1">NIES-1697</strain>
    </source>
</reference>
<dbReference type="RefSeq" id="WP_027404641.1">
    <property type="nucleotide sequence ID" value="NZ_CP099464.1"/>
</dbReference>
<keyword evidence="2" id="KW-1185">Reference proteome</keyword>
<proteinExistence type="predicted"/>
<evidence type="ECO:0000313" key="2">
    <source>
        <dbReference type="Proteomes" id="UP001057561"/>
    </source>
</evidence>
<gene>
    <name evidence="1" type="ORF">NG743_04680</name>
</gene>
<protein>
    <submittedName>
        <fullName evidence="1">Uncharacterized protein</fullName>
    </submittedName>
</protein>
<organism evidence="1 2">
    <name type="scientific">Dolichospermum heterosporum TAC447</name>
    <dbReference type="NCBI Taxonomy" id="747523"/>
    <lineage>
        <taxon>Bacteria</taxon>
        <taxon>Bacillati</taxon>
        <taxon>Cyanobacteriota</taxon>
        <taxon>Cyanophyceae</taxon>
        <taxon>Nostocales</taxon>
        <taxon>Aphanizomenonaceae</taxon>
        <taxon>Dolichospermum</taxon>
        <taxon>Dolichospermum heterosporum</taxon>
    </lineage>
</organism>
<accession>A0ABY5M0K0</accession>
<dbReference type="EMBL" id="CP099464">
    <property type="protein sequence ID" value="UUO16348.1"/>
    <property type="molecule type" value="Genomic_DNA"/>
</dbReference>
<evidence type="ECO:0000313" key="1">
    <source>
        <dbReference type="EMBL" id="UUO16348.1"/>
    </source>
</evidence>
<sequence length="90" mass="10169">MDRITSSYLKTFKQEQSFSEDLNESILFEHFVNYCIVSKEYNAQFLLEDIHIGGGGDLGIDGIAIIVNGNLIISSKDFIKYCKKNGRNSL</sequence>